<dbReference type="EMBL" id="JARK01001434">
    <property type="protein sequence ID" value="EYC02793.1"/>
    <property type="molecule type" value="Genomic_DNA"/>
</dbReference>
<sequence length="76" mass="8865">MQGLRKLALVSLPKNATSRSYRLSTAVWTSLQLLHGTHFEEWEVWRDLLNTLSDCSYTAAIVLKECSTPRRRCWRL</sequence>
<organism evidence="1 2">
    <name type="scientific">Ancylostoma ceylanicum</name>
    <dbReference type="NCBI Taxonomy" id="53326"/>
    <lineage>
        <taxon>Eukaryota</taxon>
        <taxon>Metazoa</taxon>
        <taxon>Ecdysozoa</taxon>
        <taxon>Nematoda</taxon>
        <taxon>Chromadorea</taxon>
        <taxon>Rhabditida</taxon>
        <taxon>Rhabditina</taxon>
        <taxon>Rhabditomorpha</taxon>
        <taxon>Strongyloidea</taxon>
        <taxon>Ancylostomatidae</taxon>
        <taxon>Ancylostomatinae</taxon>
        <taxon>Ancylostoma</taxon>
    </lineage>
</organism>
<reference evidence="2" key="1">
    <citation type="journal article" date="2015" name="Nat. Genet.">
        <title>The genome and transcriptome of the zoonotic hookworm Ancylostoma ceylanicum identify infection-specific gene families.</title>
        <authorList>
            <person name="Schwarz E.M."/>
            <person name="Hu Y."/>
            <person name="Antoshechkin I."/>
            <person name="Miller M.M."/>
            <person name="Sternberg P.W."/>
            <person name="Aroian R.V."/>
        </authorList>
    </citation>
    <scope>NUCLEOTIDE SEQUENCE</scope>
    <source>
        <strain evidence="2">HY135</strain>
    </source>
</reference>
<dbReference type="Proteomes" id="UP000024635">
    <property type="component" value="Unassembled WGS sequence"/>
</dbReference>
<keyword evidence="2" id="KW-1185">Reference proteome</keyword>
<protein>
    <submittedName>
        <fullName evidence="1">Uncharacterized protein</fullName>
    </submittedName>
</protein>
<evidence type="ECO:0000313" key="2">
    <source>
        <dbReference type="Proteomes" id="UP000024635"/>
    </source>
</evidence>
<name>A0A016TJN2_9BILA</name>
<comment type="caution">
    <text evidence="1">The sequence shown here is derived from an EMBL/GenBank/DDBJ whole genome shotgun (WGS) entry which is preliminary data.</text>
</comment>
<evidence type="ECO:0000313" key="1">
    <source>
        <dbReference type="EMBL" id="EYC02793.1"/>
    </source>
</evidence>
<proteinExistence type="predicted"/>
<gene>
    <name evidence="1" type="primary">Acey_s0098.g3123</name>
    <name evidence="1" type="ORF">Y032_0098g3123</name>
</gene>
<accession>A0A016TJN2</accession>
<dbReference type="AlphaFoldDB" id="A0A016TJN2"/>